<dbReference type="STRING" id="356882.A0A423W1B0"/>
<dbReference type="PANTHER" id="PTHR10556:SF28">
    <property type="entry name" value="VERY-LONG-CHAIN ENOYL-COA REDUCTASE"/>
    <property type="match status" value="1"/>
</dbReference>
<evidence type="ECO:0000256" key="9">
    <source>
        <dbReference type="SAM" id="MobiDB-lite"/>
    </source>
</evidence>
<gene>
    <name evidence="12" type="ORF">VMCG_07462</name>
</gene>
<dbReference type="Gene3D" id="1.20.120.1630">
    <property type="match status" value="1"/>
</dbReference>
<dbReference type="EMBL" id="LKEA01000030">
    <property type="protein sequence ID" value="ROV97143.1"/>
    <property type="molecule type" value="Genomic_DNA"/>
</dbReference>
<evidence type="ECO:0000256" key="7">
    <source>
        <dbReference type="ARBA" id="ARBA00023098"/>
    </source>
</evidence>
<feature type="transmembrane region" description="Helical" evidence="10">
    <location>
        <begin position="177"/>
        <end position="193"/>
    </location>
</feature>
<protein>
    <recommendedName>
        <fullName evidence="11">3-oxo-5-alpha-steroid 4-dehydrogenase C-terminal domain-containing protein</fullName>
    </recommendedName>
</protein>
<feature type="domain" description="3-oxo-5-alpha-steroid 4-dehydrogenase C-terminal" evidence="11">
    <location>
        <begin position="166"/>
        <end position="309"/>
    </location>
</feature>
<keyword evidence="6" id="KW-0560">Oxidoreductase</keyword>
<reference evidence="12 13" key="1">
    <citation type="submission" date="2015-09" db="EMBL/GenBank/DDBJ databases">
        <title>Host preference determinants of Valsa canker pathogens revealed by comparative genomics.</title>
        <authorList>
            <person name="Yin Z."/>
            <person name="Huang L."/>
        </authorList>
    </citation>
    <scope>NUCLEOTIDE SEQUENCE [LARGE SCALE GENOMIC DNA]</scope>
    <source>
        <strain evidence="12 13">03-1</strain>
    </source>
</reference>
<evidence type="ECO:0000256" key="4">
    <source>
        <dbReference type="ARBA" id="ARBA00022692"/>
    </source>
</evidence>
<organism evidence="12 13">
    <name type="scientific">Cytospora schulzeri</name>
    <dbReference type="NCBI Taxonomy" id="448051"/>
    <lineage>
        <taxon>Eukaryota</taxon>
        <taxon>Fungi</taxon>
        <taxon>Dikarya</taxon>
        <taxon>Ascomycota</taxon>
        <taxon>Pezizomycotina</taxon>
        <taxon>Sordariomycetes</taxon>
        <taxon>Sordariomycetidae</taxon>
        <taxon>Diaporthales</taxon>
        <taxon>Cytosporaceae</taxon>
        <taxon>Cytospora</taxon>
    </lineage>
</organism>
<dbReference type="GO" id="GO:0016020">
    <property type="term" value="C:membrane"/>
    <property type="evidence" value="ECO:0007669"/>
    <property type="project" value="UniProtKB-SubCell"/>
</dbReference>
<feature type="transmembrane region" description="Helical" evidence="10">
    <location>
        <begin position="132"/>
        <end position="150"/>
    </location>
</feature>
<evidence type="ECO:0000256" key="5">
    <source>
        <dbReference type="ARBA" id="ARBA00022989"/>
    </source>
</evidence>
<dbReference type="InterPro" id="IPR001104">
    <property type="entry name" value="3-oxo-5_a-steroid_4-DH_C"/>
</dbReference>
<feature type="compositionally biased region" description="Pro residues" evidence="9">
    <location>
        <begin position="405"/>
        <end position="415"/>
    </location>
</feature>
<evidence type="ECO:0000256" key="8">
    <source>
        <dbReference type="ARBA" id="ARBA00023136"/>
    </source>
</evidence>
<feature type="compositionally biased region" description="Low complexity" evidence="9">
    <location>
        <begin position="416"/>
        <end position="429"/>
    </location>
</feature>
<dbReference type="AlphaFoldDB" id="A0A423W1B0"/>
<evidence type="ECO:0000313" key="12">
    <source>
        <dbReference type="EMBL" id="ROV97143.1"/>
    </source>
</evidence>
<dbReference type="PROSITE" id="PS50244">
    <property type="entry name" value="S5A_REDUCTASE"/>
    <property type="match status" value="1"/>
</dbReference>
<dbReference type="Proteomes" id="UP000283895">
    <property type="component" value="Unassembled WGS sequence"/>
</dbReference>
<accession>A0A423W1B0</accession>
<keyword evidence="8 10" id="KW-0472">Membrane</keyword>
<dbReference type="PANTHER" id="PTHR10556">
    <property type="entry name" value="3-OXO-5-ALPHA-STEROID 4-DEHYDROGENASE"/>
    <property type="match status" value="1"/>
</dbReference>
<dbReference type="GO" id="GO:0016627">
    <property type="term" value="F:oxidoreductase activity, acting on the CH-CH group of donors"/>
    <property type="evidence" value="ECO:0007669"/>
    <property type="project" value="InterPro"/>
</dbReference>
<evidence type="ECO:0000259" key="11">
    <source>
        <dbReference type="Pfam" id="PF02544"/>
    </source>
</evidence>
<evidence type="ECO:0000256" key="2">
    <source>
        <dbReference type="ARBA" id="ARBA00007742"/>
    </source>
</evidence>
<keyword evidence="5 10" id="KW-1133">Transmembrane helix</keyword>
<keyword evidence="4 10" id="KW-0812">Transmembrane</keyword>
<dbReference type="OrthoDB" id="540503at2759"/>
<keyword evidence="7" id="KW-0443">Lipid metabolism</keyword>
<feature type="region of interest" description="Disordered" evidence="9">
    <location>
        <begin position="402"/>
        <end position="437"/>
    </location>
</feature>
<evidence type="ECO:0000256" key="3">
    <source>
        <dbReference type="ARBA" id="ARBA00022516"/>
    </source>
</evidence>
<evidence type="ECO:0000256" key="10">
    <source>
        <dbReference type="SAM" id="Phobius"/>
    </source>
</evidence>
<comment type="similarity">
    <text evidence="2">Belongs to the steroid 5-alpha reductase family.</text>
</comment>
<keyword evidence="13" id="KW-1185">Reference proteome</keyword>
<name>A0A423W1B0_9PEZI</name>
<evidence type="ECO:0000256" key="1">
    <source>
        <dbReference type="ARBA" id="ARBA00004141"/>
    </source>
</evidence>
<comment type="subcellular location">
    <subcellularLocation>
        <location evidence="1">Membrane</location>
        <topology evidence="1">Multi-pass membrane protein</topology>
    </subcellularLocation>
</comment>
<keyword evidence="3" id="KW-0444">Lipid biosynthesis</keyword>
<sequence length="543" mass="59804">MASQLSLKLSNRVPKKPFRKLPASVELPKDAEIDDVKKAIARQAGIKDHNRIGLFYPSTKKRIADRRALVRDQEDVMSNGEILVQDLGAQMAWRTVFLVEYLGPILFHGLFYSIRPQLAKIDPYFYKDADKIPATIVQTICFYMFIAHFTKRELETAFLHKFSASTMPAFNIFRNSFFYWFFAGLLSAYFIYSPKSLSSRTELGLLDYVGIALFLGGETCNFIVHKHLAGLRKPGGTEKGIPSCIGSSLVTSPNYMFEVTAWVGVILISREWAVVLFICVGTSYMAQWSRDKERALRATFGDKYKNKRSLPPHHLSEPAGCSGRRLRRRGAVLHDVLIVKRQRDLCRVDIHSSRGGYVHLLLLSLALVHRLTITITKDTPIFITHIPHTHITFLIPIPNHTTPITPRPTPTPTPATRPATALTPTATTPTPLPNKPHSLLQHQEVRLHPLGPVLHVPELLDLPAAPVEHLEQPVVLAAQAGEGPLDVALLPLDGGLVGVQQAGARLQLVVQHVADAGHEGVAGLGDLGVLGLGGEVGGVGGEV</sequence>
<feature type="transmembrane region" description="Helical" evidence="10">
    <location>
        <begin position="261"/>
        <end position="286"/>
    </location>
</feature>
<comment type="caution">
    <text evidence="12">The sequence shown here is derived from an EMBL/GenBank/DDBJ whole genome shotgun (WGS) entry which is preliminary data.</text>
</comment>
<evidence type="ECO:0000256" key="6">
    <source>
        <dbReference type="ARBA" id="ARBA00023002"/>
    </source>
</evidence>
<evidence type="ECO:0000313" key="13">
    <source>
        <dbReference type="Proteomes" id="UP000283895"/>
    </source>
</evidence>
<dbReference type="GO" id="GO:0042761">
    <property type="term" value="P:very long-chain fatty acid biosynthetic process"/>
    <property type="evidence" value="ECO:0007669"/>
    <property type="project" value="TreeGrafter"/>
</dbReference>
<dbReference type="InterPro" id="IPR039357">
    <property type="entry name" value="SRD5A/TECR"/>
</dbReference>
<dbReference type="Pfam" id="PF02544">
    <property type="entry name" value="Steroid_dh"/>
    <property type="match status" value="1"/>
</dbReference>
<proteinExistence type="inferred from homology"/>
<feature type="transmembrane region" description="Helical" evidence="10">
    <location>
        <begin position="91"/>
        <end position="111"/>
    </location>
</feature>